<comment type="caution">
    <text evidence="3">The sequence shown here is derived from an EMBL/GenBank/DDBJ whole genome shotgun (WGS) entry which is preliminary data.</text>
</comment>
<name>A0AA37XBP4_9MICO</name>
<proteinExistence type="predicted"/>
<gene>
    <name evidence="3" type="ORF">GCM10025874_09300</name>
</gene>
<accession>A0AA37XBP4</accession>
<dbReference type="InterPro" id="IPR011009">
    <property type="entry name" value="Kinase-like_dom_sf"/>
</dbReference>
<sequence length="495" mass="51108">MLHETTSGGYRVLRGLGRGDRAEVLLAAGEGDPVALKRFLPHVPLGRVLLELDAIERIDAPHLPRVLDLATGDDGEPVVVLERWSPFTLGALLARRGTIAAGEAVTLLAPIAETVERMHAAGVAHGALVPGAVHLAVDGAPVLGGLGALSRFADGPASEAVRSGSQEVARDAQALTALAAIVAEHLDGAGAGLRRRIEEFAAAVGDEPQRRSFELLEVLFGAAPAAAVRFPGAGRRVAERPSAAMPARLDAPPPGERDVEPSGAGPVGWLAAAQLPEWLERLVDAEVGAVQRWAPVRRLRRSIASVRPRFRVLGAIAVVTLLALGGVVLQRADGQRENSAAATPPETTSSHDPRPEPSDAAARDAAGVRDGDAPRGAAGPDALDAAITGDDALAAASALLASRDDCLRRAEHTCLDGVLQAGSALLAEDRARVDATQRDGVAAELLGAPADLRIVQELGGAVLVAAAFPDAAPQTTAASLLIVRSEAGWRLRDLL</sequence>
<dbReference type="AlphaFoldDB" id="A0AA37XBP4"/>
<dbReference type="Gene3D" id="1.10.510.10">
    <property type="entry name" value="Transferase(Phosphotransferase) domain 1"/>
    <property type="match status" value="1"/>
</dbReference>
<organism evidence="3 4">
    <name type="scientific">Arenivirga flava</name>
    <dbReference type="NCBI Taxonomy" id="1930060"/>
    <lineage>
        <taxon>Bacteria</taxon>
        <taxon>Bacillati</taxon>
        <taxon>Actinomycetota</taxon>
        <taxon>Actinomycetes</taxon>
        <taxon>Micrococcales</taxon>
        <taxon>Microbacteriaceae</taxon>
        <taxon>Arenivirga</taxon>
    </lineage>
</organism>
<evidence type="ECO:0000256" key="1">
    <source>
        <dbReference type="SAM" id="MobiDB-lite"/>
    </source>
</evidence>
<dbReference type="GO" id="GO:0004672">
    <property type="term" value="F:protein kinase activity"/>
    <property type="evidence" value="ECO:0007669"/>
    <property type="project" value="InterPro"/>
</dbReference>
<feature type="region of interest" description="Disordered" evidence="1">
    <location>
        <begin position="241"/>
        <end position="264"/>
    </location>
</feature>
<evidence type="ECO:0000259" key="2">
    <source>
        <dbReference type="PROSITE" id="PS50011"/>
    </source>
</evidence>
<evidence type="ECO:0000313" key="4">
    <source>
        <dbReference type="Proteomes" id="UP001157160"/>
    </source>
</evidence>
<dbReference type="InterPro" id="IPR000719">
    <property type="entry name" value="Prot_kinase_dom"/>
</dbReference>
<protein>
    <recommendedName>
        <fullName evidence="2">Protein kinase domain-containing protein</fullName>
    </recommendedName>
</protein>
<dbReference type="Proteomes" id="UP001157160">
    <property type="component" value="Unassembled WGS sequence"/>
</dbReference>
<reference evidence="3 4" key="1">
    <citation type="journal article" date="2014" name="Int. J. Syst. Evol. Microbiol.">
        <title>Complete genome sequence of Corynebacterium casei LMG S-19264T (=DSM 44701T), isolated from a smear-ripened cheese.</title>
        <authorList>
            <consortium name="US DOE Joint Genome Institute (JGI-PGF)"/>
            <person name="Walter F."/>
            <person name="Albersmeier A."/>
            <person name="Kalinowski J."/>
            <person name="Ruckert C."/>
        </authorList>
    </citation>
    <scope>NUCLEOTIDE SEQUENCE [LARGE SCALE GENOMIC DNA]</scope>
    <source>
        <strain evidence="3 4">NBRC 112289</strain>
    </source>
</reference>
<dbReference type="RefSeq" id="WP_284230451.1">
    <property type="nucleotide sequence ID" value="NZ_BSUL01000001.1"/>
</dbReference>
<feature type="domain" description="Protein kinase" evidence="2">
    <location>
        <begin position="10"/>
        <end position="310"/>
    </location>
</feature>
<feature type="region of interest" description="Disordered" evidence="1">
    <location>
        <begin position="333"/>
        <end position="382"/>
    </location>
</feature>
<evidence type="ECO:0000313" key="3">
    <source>
        <dbReference type="EMBL" id="GMA27677.1"/>
    </source>
</evidence>
<dbReference type="PROSITE" id="PS50011">
    <property type="entry name" value="PROTEIN_KINASE_DOM"/>
    <property type="match status" value="1"/>
</dbReference>
<dbReference type="SUPFAM" id="SSF56112">
    <property type="entry name" value="Protein kinase-like (PK-like)"/>
    <property type="match status" value="1"/>
</dbReference>
<feature type="compositionally biased region" description="Polar residues" evidence="1">
    <location>
        <begin position="337"/>
        <end position="348"/>
    </location>
</feature>
<dbReference type="GO" id="GO:0005524">
    <property type="term" value="F:ATP binding"/>
    <property type="evidence" value="ECO:0007669"/>
    <property type="project" value="InterPro"/>
</dbReference>
<dbReference type="EMBL" id="BSUL01000001">
    <property type="protein sequence ID" value="GMA27677.1"/>
    <property type="molecule type" value="Genomic_DNA"/>
</dbReference>
<keyword evidence="4" id="KW-1185">Reference proteome</keyword>